<evidence type="ECO:0000313" key="10">
    <source>
        <dbReference type="Proteomes" id="UP001058364"/>
    </source>
</evidence>
<dbReference type="Pfam" id="PF13393">
    <property type="entry name" value="tRNA-synt_His"/>
    <property type="match status" value="1"/>
</dbReference>
<comment type="subunit">
    <text evidence="7">Homodimer.</text>
</comment>
<dbReference type="InterPro" id="IPR036621">
    <property type="entry name" value="Anticodon-bd_dom_sf"/>
</dbReference>
<dbReference type="PANTHER" id="PTHR43707">
    <property type="entry name" value="HISTIDYL-TRNA SYNTHETASE"/>
    <property type="match status" value="1"/>
</dbReference>
<feature type="domain" description="Aminoacyl-transfer RNA synthetases class-II family profile" evidence="8">
    <location>
        <begin position="7"/>
        <end position="313"/>
    </location>
</feature>
<keyword evidence="10" id="KW-1185">Reference proteome</keyword>
<comment type="catalytic activity">
    <reaction evidence="6 7">
        <text>tRNA(His) + L-histidine + ATP = L-histidyl-tRNA(His) + AMP + diphosphate + H(+)</text>
        <dbReference type="Rhea" id="RHEA:17313"/>
        <dbReference type="Rhea" id="RHEA-COMP:9665"/>
        <dbReference type="Rhea" id="RHEA-COMP:9689"/>
        <dbReference type="ChEBI" id="CHEBI:15378"/>
        <dbReference type="ChEBI" id="CHEBI:30616"/>
        <dbReference type="ChEBI" id="CHEBI:33019"/>
        <dbReference type="ChEBI" id="CHEBI:57595"/>
        <dbReference type="ChEBI" id="CHEBI:78442"/>
        <dbReference type="ChEBI" id="CHEBI:78527"/>
        <dbReference type="ChEBI" id="CHEBI:456215"/>
        <dbReference type="EC" id="6.1.1.21"/>
    </reaction>
</comment>
<dbReference type="EC" id="6.1.1.21" evidence="7"/>
<comment type="subcellular location">
    <subcellularLocation>
        <location evidence="7">Cytoplasm</location>
    </subcellularLocation>
</comment>
<dbReference type="Proteomes" id="UP001058364">
    <property type="component" value="Chromosome"/>
</dbReference>
<dbReference type="InterPro" id="IPR045864">
    <property type="entry name" value="aa-tRNA-synth_II/BPL/LPL"/>
</dbReference>
<reference evidence="9" key="1">
    <citation type="submission" date="2022-08" db="EMBL/GenBank/DDBJ databases">
        <title>Complete genome sequence of Mycoplasma molare type strain H 542.</title>
        <authorList>
            <person name="Spergser J."/>
        </authorList>
    </citation>
    <scope>NUCLEOTIDE SEQUENCE</scope>
    <source>
        <strain evidence="9">H 542</strain>
    </source>
</reference>
<dbReference type="PANTHER" id="PTHR43707:SF1">
    <property type="entry name" value="HISTIDINE--TRNA LIGASE, MITOCHONDRIAL-RELATED"/>
    <property type="match status" value="1"/>
</dbReference>
<keyword evidence="4 7" id="KW-0067">ATP-binding</keyword>
<evidence type="ECO:0000256" key="4">
    <source>
        <dbReference type="ARBA" id="ARBA00022840"/>
    </source>
</evidence>
<dbReference type="InterPro" id="IPR004516">
    <property type="entry name" value="HisRS/HisZ"/>
</dbReference>
<dbReference type="Gene3D" id="3.40.50.800">
    <property type="entry name" value="Anticodon-binding domain"/>
    <property type="match status" value="1"/>
</dbReference>
<dbReference type="SUPFAM" id="SSF55681">
    <property type="entry name" value="Class II aaRS and biotin synthetases"/>
    <property type="match status" value="1"/>
</dbReference>
<dbReference type="EMBL" id="CP103423">
    <property type="protein sequence ID" value="UWD34349.1"/>
    <property type="molecule type" value="Genomic_DNA"/>
</dbReference>
<evidence type="ECO:0000313" key="9">
    <source>
        <dbReference type="EMBL" id="UWD34349.1"/>
    </source>
</evidence>
<evidence type="ECO:0000256" key="3">
    <source>
        <dbReference type="ARBA" id="ARBA00022741"/>
    </source>
</evidence>
<evidence type="ECO:0000256" key="7">
    <source>
        <dbReference type="HAMAP-Rule" id="MF_00127"/>
    </source>
</evidence>
<dbReference type="CDD" id="cd00773">
    <property type="entry name" value="HisRS-like_core"/>
    <property type="match status" value="1"/>
</dbReference>
<proteinExistence type="inferred from homology"/>
<keyword evidence="3 7" id="KW-0547">Nucleotide-binding</keyword>
<dbReference type="InterPro" id="IPR015807">
    <property type="entry name" value="His-tRNA-ligase"/>
</dbReference>
<comment type="similarity">
    <text evidence="1 7">Belongs to the class-II aminoacyl-tRNA synthetase family.</text>
</comment>
<keyword evidence="7 9" id="KW-0436">Ligase</keyword>
<organism evidence="9 10">
    <name type="scientific">Mesomycoplasma molare</name>
    <dbReference type="NCBI Taxonomy" id="171288"/>
    <lineage>
        <taxon>Bacteria</taxon>
        <taxon>Bacillati</taxon>
        <taxon>Mycoplasmatota</taxon>
        <taxon>Mycoplasmoidales</taxon>
        <taxon>Metamycoplasmataceae</taxon>
        <taxon>Mesomycoplasma</taxon>
    </lineage>
</organism>
<keyword evidence="5 7" id="KW-0030">Aminoacyl-tRNA synthetase</keyword>
<dbReference type="Pfam" id="PF03129">
    <property type="entry name" value="HGTP_anticodon"/>
    <property type="match status" value="1"/>
</dbReference>
<evidence type="ECO:0000256" key="1">
    <source>
        <dbReference type="ARBA" id="ARBA00008226"/>
    </source>
</evidence>
<dbReference type="Gene3D" id="3.30.930.10">
    <property type="entry name" value="Bira Bifunctional Protein, Domain 2"/>
    <property type="match status" value="1"/>
</dbReference>
<name>A0ABY5TVI9_9BACT</name>
<dbReference type="NCBIfam" id="TIGR00442">
    <property type="entry name" value="hisS"/>
    <property type="match status" value="1"/>
</dbReference>
<evidence type="ECO:0000256" key="2">
    <source>
        <dbReference type="ARBA" id="ARBA00022490"/>
    </source>
</evidence>
<evidence type="ECO:0000256" key="6">
    <source>
        <dbReference type="ARBA" id="ARBA00047639"/>
    </source>
</evidence>
<dbReference type="GO" id="GO:0004821">
    <property type="term" value="F:histidine-tRNA ligase activity"/>
    <property type="evidence" value="ECO:0007669"/>
    <property type="project" value="UniProtKB-EC"/>
</dbReference>
<evidence type="ECO:0000256" key="5">
    <source>
        <dbReference type="ARBA" id="ARBA00023146"/>
    </source>
</evidence>
<dbReference type="HAMAP" id="MF_00127">
    <property type="entry name" value="His_tRNA_synth"/>
    <property type="match status" value="1"/>
</dbReference>
<evidence type="ECO:0000259" key="8">
    <source>
        <dbReference type="PROSITE" id="PS50862"/>
    </source>
</evidence>
<keyword evidence="2 7" id="KW-0963">Cytoplasm</keyword>
<dbReference type="PROSITE" id="PS50862">
    <property type="entry name" value="AA_TRNA_LIGASE_II"/>
    <property type="match status" value="1"/>
</dbReference>
<dbReference type="PIRSF" id="PIRSF001549">
    <property type="entry name" value="His-tRNA_synth"/>
    <property type="match status" value="1"/>
</dbReference>
<accession>A0ABY5TVI9</accession>
<dbReference type="RefSeq" id="WP_027123152.1">
    <property type="nucleotide sequence ID" value="NZ_CP103423.1"/>
</dbReference>
<keyword evidence="7" id="KW-0648">Protein biosynthesis</keyword>
<sequence length="421" mass="49477">MFRKPKGTKDIYGKNAFLFKKVESAFFNVFNSWNYKYIETPIFESSNLFKRTSGNSSDIVNKEMYLFKDKSEREMALRPEGTAPVVRSIIENKFYLENEKYAYFGPMFRYERPQKGRFRQFYQAGIEHINKSSYLNDFEVLTLAITFLEKLKIKDYVLEINYLGTKSNREKYSNELKKYLLNYKKLLEPDSINRLESNPLRILDDKKEQEKDFIKKSPKIIDFIDKEQLANFNNLVKMLEMNQIQYKINPYLVRGLDYYDELVFEFVSNSESLGSKSTIIAGGRYNNLFTELSGPNLSAIGLGIGVERIAEILEFNNSFKFEEKIDIYVASFNEDELLVNNSLMYQLRRHNIKVEGNKEISKISKIFSKANALNAKFILFKEKNQDKNSLTLKNTNTNQNKEISIINFQDFIKEIHNEISK</sequence>
<dbReference type="InterPro" id="IPR004154">
    <property type="entry name" value="Anticodon-bd"/>
</dbReference>
<dbReference type="InterPro" id="IPR006195">
    <property type="entry name" value="aa-tRNA-synth_II"/>
</dbReference>
<gene>
    <name evidence="7 9" type="primary">hisS</name>
    <name evidence="9" type="ORF">NX772_00775</name>
</gene>
<dbReference type="InterPro" id="IPR041715">
    <property type="entry name" value="HisRS-like_core"/>
</dbReference>
<protein>
    <recommendedName>
        <fullName evidence="7">Histidine--tRNA ligase</fullName>
        <ecNumber evidence="7">6.1.1.21</ecNumber>
    </recommendedName>
    <alternativeName>
        <fullName evidence="7">Histidyl-tRNA synthetase</fullName>
        <shortName evidence="7">HisRS</shortName>
    </alternativeName>
</protein>
<dbReference type="SUPFAM" id="SSF52954">
    <property type="entry name" value="Class II aaRS ABD-related"/>
    <property type="match status" value="1"/>
</dbReference>